<dbReference type="Proteomes" id="UP000502179">
    <property type="component" value="Chromosome"/>
</dbReference>
<dbReference type="EMBL" id="CP048877">
    <property type="protein sequence ID" value="QIJ71083.1"/>
    <property type="molecule type" value="Genomic_DNA"/>
</dbReference>
<protein>
    <submittedName>
        <fullName evidence="1">Uncharacterized protein</fullName>
    </submittedName>
</protein>
<name>A0A6G7PUH6_9BACT</name>
<dbReference type="AlphaFoldDB" id="A0A6G7PUH6"/>
<keyword evidence="2" id="KW-1185">Reference proteome</keyword>
<dbReference type="KEGG" id="tav:G4V39_01805"/>
<gene>
    <name evidence="1" type="ORF">G4V39_01805</name>
</gene>
<accession>A0A6G7PUH6</accession>
<proteinExistence type="predicted"/>
<sequence length="66" mass="7802">MRCRYLRNYSLDTSQWVVISCAARKGLYIPSAYELHGYCIGKGHRLCPYYLRKIFNRRQNKKEAAA</sequence>
<organism evidence="1 2">
    <name type="scientific">Thermosulfuriphilus ammonigenes</name>
    <dbReference type="NCBI Taxonomy" id="1936021"/>
    <lineage>
        <taxon>Bacteria</taxon>
        <taxon>Pseudomonadati</taxon>
        <taxon>Thermodesulfobacteriota</taxon>
        <taxon>Thermodesulfobacteria</taxon>
        <taxon>Thermodesulfobacteriales</taxon>
        <taxon>Thermodesulfobacteriaceae</taxon>
        <taxon>Thermosulfuriphilus</taxon>
    </lineage>
</organism>
<dbReference type="RefSeq" id="WP_166031305.1">
    <property type="nucleotide sequence ID" value="NZ_CP048877.1"/>
</dbReference>
<evidence type="ECO:0000313" key="2">
    <source>
        <dbReference type="Proteomes" id="UP000502179"/>
    </source>
</evidence>
<reference evidence="1 2" key="1">
    <citation type="submission" date="2020-02" db="EMBL/GenBank/DDBJ databases">
        <title>Genome analysis of Thermosulfuriphilus ammonigenes ST65T, an anaerobic thermophilic chemolithoautotrophic bacterium isolated from a deep-sea hydrothermal vent.</title>
        <authorList>
            <person name="Slobodkina G."/>
            <person name="Allioux M."/>
            <person name="Merkel A."/>
            <person name="Alain K."/>
            <person name="Jebbar M."/>
            <person name="Slobodkin A."/>
        </authorList>
    </citation>
    <scope>NUCLEOTIDE SEQUENCE [LARGE SCALE GENOMIC DNA]</scope>
    <source>
        <strain evidence="1 2">ST65</strain>
    </source>
</reference>
<evidence type="ECO:0000313" key="1">
    <source>
        <dbReference type="EMBL" id="QIJ71083.1"/>
    </source>
</evidence>